<dbReference type="GeneID" id="78507886"/>
<evidence type="ECO:0000256" key="8">
    <source>
        <dbReference type="ARBA" id="ARBA00022801"/>
    </source>
</evidence>
<accession>A0A239U4Q9</accession>
<organism evidence="10 11">
    <name type="scientific">Megamonas hypermegale</name>
    <dbReference type="NCBI Taxonomy" id="158847"/>
    <lineage>
        <taxon>Bacteria</taxon>
        <taxon>Bacillati</taxon>
        <taxon>Bacillota</taxon>
        <taxon>Negativicutes</taxon>
        <taxon>Selenomonadales</taxon>
        <taxon>Selenomonadaceae</taxon>
        <taxon>Megamonas</taxon>
    </lineage>
</organism>
<dbReference type="PANTHER" id="PTHR34448:SF1">
    <property type="entry name" value="BLL6088 PROTEIN"/>
    <property type="match status" value="1"/>
</dbReference>
<evidence type="ECO:0000256" key="6">
    <source>
        <dbReference type="ARBA" id="ARBA00022670"/>
    </source>
</evidence>
<sequence length="370" mass="41817">MDNRNLILAHNLINYSVRLKKGEKLLIELIDEGMELAQALIQEAYKVGGIPFLTIKNLRMQRELLLGATKEQMEFCAEYESLRMKHMDAYIAIRGSENVSQLSDVPAKNMEMYSKYWMKPVHSDIRVPKTKWCVLRYPNGAMAQLANMSSDAFCDFYYNVCNLDYNKMNDAMDALVKRMENADMVHIVGEGTDITFSIKGMPAVKCAGDCNIPDGEVYTAPVKNSVNGVISYNTPTIYQGTTFENISLTFEQGKIVKATSNHTDILNKILDTDEGARYIGEFSFGLNPYITFPMKDILFDEKISGSLHFTPGCAYEDADNTNRSAVHWDLVLIQISEYGGGKIYFDNELIRKDGLFVVDDLKCLNPENLK</sequence>
<evidence type="ECO:0000256" key="4">
    <source>
        <dbReference type="ARBA" id="ARBA00008236"/>
    </source>
</evidence>
<evidence type="ECO:0000256" key="3">
    <source>
        <dbReference type="ARBA" id="ARBA00001947"/>
    </source>
</evidence>
<dbReference type="GO" id="GO:0008237">
    <property type="term" value="F:metallopeptidase activity"/>
    <property type="evidence" value="ECO:0007669"/>
    <property type="project" value="UniProtKB-KW"/>
</dbReference>
<dbReference type="PANTHER" id="PTHR34448">
    <property type="entry name" value="AMINOPEPTIDASE"/>
    <property type="match status" value="1"/>
</dbReference>
<dbReference type="EC" id="3.4.11.-" evidence="10"/>
<dbReference type="Proteomes" id="UP000215383">
    <property type="component" value="Chromosome 1"/>
</dbReference>
<evidence type="ECO:0000256" key="5">
    <source>
        <dbReference type="ARBA" id="ARBA00022438"/>
    </source>
</evidence>
<protein>
    <submittedName>
        <fullName evidence="10">Aminopeptidase T</fullName>
        <ecNumber evidence="10">3.4.11.-</ecNumber>
    </submittedName>
</protein>
<evidence type="ECO:0000313" key="11">
    <source>
        <dbReference type="Proteomes" id="UP000215383"/>
    </source>
</evidence>
<dbReference type="RefSeq" id="WP_027889055.1">
    <property type="nucleotide sequence ID" value="NZ_LT906446.1"/>
</dbReference>
<evidence type="ECO:0000256" key="1">
    <source>
        <dbReference type="ARBA" id="ARBA00001941"/>
    </source>
</evidence>
<keyword evidence="8 10" id="KW-0378">Hydrolase</keyword>
<comment type="cofactor">
    <cofactor evidence="3">
        <name>Zn(2+)</name>
        <dbReference type="ChEBI" id="CHEBI:29105"/>
    </cofactor>
</comment>
<dbReference type="EMBL" id="LT906446">
    <property type="protein sequence ID" value="SNV03953.1"/>
    <property type="molecule type" value="Genomic_DNA"/>
</dbReference>
<dbReference type="AlphaFoldDB" id="A0A239U4Q9"/>
<keyword evidence="6" id="KW-0645">Protease</keyword>
<keyword evidence="9" id="KW-0482">Metalloprotease</keyword>
<evidence type="ECO:0000256" key="9">
    <source>
        <dbReference type="ARBA" id="ARBA00023049"/>
    </source>
</evidence>
<dbReference type="InterPro" id="IPR052170">
    <property type="entry name" value="M29_Exopeptidase"/>
</dbReference>
<keyword evidence="5 10" id="KW-0031">Aminopeptidase</keyword>
<gene>
    <name evidence="10" type="ORF">SAMEA4364220_01900</name>
</gene>
<dbReference type="GO" id="GO:0006508">
    <property type="term" value="P:proteolysis"/>
    <property type="evidence" value="ECO:0007669"/>
    <property type="project" value="UniProtKB-KW"/>
</dbReference>
<keyword evidence="11" id="KW-1185">Reference proteome</keyword>
<dbReference type="GO" id="GO:0046872">
    <property type="term" value="F:metal ion binding"/>
    <property type="evidence" value="ECO:0007669"/>
    <property type="project" value="UniProtKB-KW"/>
</dbReference>
<dbReference type="InterPro" id="IPR000787">
    <property type="entry name" value="Peptidase_M29"/>
</dbReference>
<evidence type="ECO:0000256" key="7">
    <source>
        <dbReference type="ARBA" id="ARBA00022723"/>
    </source>
</evidence>
<comment type="similarity">
    <text evidence="4">Belongs to the peptidase M29 family.</text>
</comment>
<dbReference type="InterPro" id="IPR035097">
    <property type="entry name" value="M29_N-terminal"/>
</dbReference>
<comment type="cofactor">
    <cofactor evidence="1">
        <name>Co(2+)</name>
        <dbReference type="ChEBI" id="CHEBI:48828"/>
    </cofactor>
</comment>
<keyword evidence="7" id="KW-0479">Metal-binding</keyword>
<proteinExistence type="inferred from homology"/>
<evidence type="ECO:0000256" key="2">
    <source>
        <dbReference type="ARBA" id="ARBA00001946"/>
    </source>
</evidence>
<dbReference type="Gene3D" id="3.40.1830.10">
    <property type="entry name" value="Thermophilic metalloprotease (M29)"/>
    <property type="match status" value="1"/>
</dbReference>
<dbReference type="SUPFAM" id="SSF144052">
    <property type="entry name" value="Thermophilic metalloprotease-like"/>
    <property type="match status" value="1"/>
</dbReference>
<dbReference type="eggNOG" id="COG2309">
    <property type="taxonomic scope" value="Bacteria"/>
</dbReference>
<evidence type="ECO:0000313" key="10">
    <source>
        <dbReference type="EMBL" id="SNV03953.1"/>
    </source>
</evidence>
<name>A0A239U4Q9_9FIRM</name>
<reference evidence="10 11" key="1">
    <citation type="submission" date="2017-06" db="EMBL/GenBank/DDBJ databases">
        <authorList>
            <consortium name="Pathogen Informatics"/>
        </authorList>
    </citation>
    <scope>NUCLEOTIDE SEQUENCE [LARGE SCALE GENOMIC DNA]</scope>
    <source>
        <strain evidence="10 11">NCTC10570</strain>
    </source>
</reference>
<dbReference type="GO" id="GO:0004177">
    <property type="term" value="F:aminopeptidase activity"/>
    <property type="evidence" value="ECO:0007669"/>
    <property type="project" value="UniProtKB-KW"/>
</dbReference>
<comment type="cofactor">
    <cofactor evidence="2">
        <name>Mg(2+)</name>
        <dbReference type="ChEBI" id="CHEBI:18420"/>
    </cofactor>
</comment>
<dbReference type="Pfam" id="PF02073">
    <property type="entry name" value="Peptidase_M29"/>
    <property type="match status" value="1"/>
</dbReference>